<dbReference type="EMBL" id="WIXE01015165">
    <property type="protein sequence ID" value="KAK5973689.1"/>
    <property type="molecule type" value="Genomic_DNA"/>
</dbReference>
<keyword evidence="3" id="KW-1185">Reference proteome</keyword>
<feature type="non-terminal residue" evidence="2">
    <location>
        <position position="71"/>
    </location>
</feature>
<feature type="region of interest" description="Disordered" evidence="1">
    <location>
        <begin position="1"/>
        <end position="49"/>
    </location>
</feature>
<comment type="caution">
    <text evidence="2">The sequence shown here is derived from an EMBL/GenBank/DDBJ whole genome shotgun (WGS) entry which is preliminary data.</text>
</comment>
<dbReference type="Proteomes" id="UP001331761">
    <property type="component" value="Unassembled WGS sequence"/>
</dbReference>
<reference evidence="2 3" key="1">
    <citation type="submission" date="2019-10" db="EMBL/GenBank/DDBJ databases">
        <title>Assembly and Annotation for the nematode Trichostrongylus colubriformis.</title>
        <authorList>
            <person name="Martin J."/>
        </authorList>
    </citation>
    <scope>NUCLEOTIDE SEQUENCE [LARGE SCALE GENOMIC DNA]</scope>
    <source>
        <strain evidence="2">G859</strain>
        <tissue evidence="2">Whole worm</tissue>
    </source>
</reference>
<protein>
    <submittedName>
        <fullName evidence="2">Uncharacterized protein</fullName>
    </submittedName>
</protein>
<proteinExistence type="predicted"/>
<evidence type="ECO:0000313" key="2">
    <source>
        <dbReference type="EMBL" id="KAK5973689.1"/>
    </source>
</evidence>
<accession>A0AAN8FCK1</accession>
<sequence length="71" mass="7733">MPSLENDDDILVIEEPSLTSTMKRSSSLRVPVDASGPSNSVPPCENESGIPKLMRLGSYERLSQVEEVINS</sequence>
<feature type="compositionally biased region" description="Polar residues" evidence="1">
    <location>
        <begin position="17"/>
        <end position="28"/>
    </location>
</feature>
<feature type="compositionally biased region" description="Acidic residues" evidence="1">
    <location>
        <begin position="1"/>
        <end position="12"/>
    </location>
</feature>
<name>A0AAN8FCK1_TRICO</name>
<gene>
    <name evidence="2" type="ORF">GCK32_017212</name>
</gene>
<organism evidence="2 3">
    <name type="scientific">Trichostrongylus colubriformis</name>
    <name type="common">Black scour worm</name>
    <dbReference type="NCBI Taxonomy" id="6319"/>
    <lineage>
        <taxon>Eukaryota</taxon>
        <taxon>Metazoa</taxon>
        <taxon>Ecdysozoa</taxon>
        <taxon>Nematoda</taxon>
        <taxon>Chromadorea</taxon>
        <taxon>Rhabditida</taxon>
        <taxon>Rhabditina</taxon>
        <taxon>Rhabditomorpha</taxon>
        <taxon>Strongyloidea</taxon>
        <taxon>Trichostrongylidae</taxon>
        <taxon>Trichostrongylus</taxon>
    </lineage>
</organism>
<evidence type="ECO:0000256" key="1">
    <source>
        <dbReference type="SAM" id="MobiDB-lite"/>
    </source>
</evidence>
<evidence type="ECO:0000313" key="3">
    <source>
        <dbReference type="Proteomes" id="UP001331761"/>
    </source>
</evidence>
<dbReference type="AlphaFoldDB" id="A0AAN8FCK1"/>